<keyword evidence="7" id="KW-0677">Repeat</keyword>
<reference evidence="15" key="1">
    <citation type="submission" date="2025-08" db="UniProtKB">
        <authorList>
            <consortium name="RefSeq"/>
        </authorList>
    </citation>
    <scope>IDENTIFICATION</scope>
</reference>
<dbReference type="SUPFAM" id="SSF52058">
    <property type="entry name" value="L domain-like"/>
    <property type="match status" value="3"/>
</dbReference>
<keyword evidence="4" id="KW-0433">Leucine-rich repeat</keyword>
<dbReference type="InterPro" id="IPR013210">
    <property type="entry name" value="LRR_N_plant-typ"/>
</dbReference>
<dbReference type="FunFam" id="3.80.10.10:FF:000095">
    <property type="entry name" value="LRR receptor-like serine/threonine-protein kinase GSO1"/>
    <property type="match status" value="1"/>
</dbReference>
<dbReference type="SMART" id="SM00369">
    <property type="entry name" value="LRR_TYP"/>
    <property type="match status" value="8"/>
</dbReference>
<accession>A0AB40APP9</accession>
<proteinExistence type="inferred from homology"/>
<evidence type="ECO:0000256" key="1">
    <source>
        <dbReference type="ARBA" id="ARBA00004251"/>
    </source>
</evidence>
<keyword evidence="6 12" id="KW-0732">Signal</keyword>
<dbReference type="GO" id="GO:0005886">
    <property type="term" value="C:plasma membrane"/>
    <property type="evidence" value="ECO:0007669"/>
    <property type="project" value="UniProtKB-SubCell"/>
</dbReference>
<dbReference type="Pfam" id="PF13516">
    <property type="entry name" value="LRR_6"/>
    <property type="match status" value="1"/>
</dbReference>
<feature type="transmembrane region" description="Helical" evidence="11">
    <location>
        <begin position="845"/>
        <end position="868"/>
    </location>
</feature>
<dbReference type="PRINTS" id="PR00019">
    <property type="entry name" value="LEURICHRPT"/>
</dbReference>
<keyword evidence="10" id="KW-0325">Glycoprotein</keyword>
<dbReference type="Gene3D" id="3.80.10.10">
    <property type="entry name" value="Ribonuclease Inhibitor"/>
    <property type="match status" value="4"/>
</dbReference>
<evidence type="ECO:0000256" key="4">
    <source>
        <dbReference type="ARBA" id="ARBA00022614"/>
    </source>
</evidence>
<evidence type="ECO:0000256" key="5">
    <source>
        <dbReference type="ARBA" id="ARBA00022692"/>
    </source>
</evidence>
<organism evidence="14 15">
    <name type="scientific">Dioscorea cayennensis subsp. rotundata</name>
    <name type="common">White Guinea yam</name>
    <name type="synonym">Dioscorea rotundata</name>
    <dbReference type="NCBI Taxonomy" id="55577"/>
    <lineage>
        <taxon>Eukaryota</taxon>
        <taxon>Viridiplantae</taxon>
        <taxon>Streptophyta</taxon>
        <taxon>Embryophyta</taxon>
        <taxon>Tracheophyta</taxon>
        <taxon>Spermatophyta</taxon>
        <taxon>Magnoliopsida</taxon>
        <taxon>Liliopsida</taxon>
        <taxon>Dioscoreales</taxon>
        <taxon>Dioscoreaceae</taxon>
        <taxon>Dioscorea</taxon>
    </lineage>
</organism>
<dbReference type="Pfam" id="PF08263">
    <property type="entry name" value="LRRNT_2"/>
    <property type="match status" value="1"/>
</dbReference>
<dbReference type="PANTHER" id="PTHR48063">
    <property type="entry name" value="LRR RECEPTOR-LIKE KINASE"/>
    <property type="match status" value="1"/>
</dbReference>
<dbReference type="PROSITE" id="PS51450">
    <property type="entry name" value="LRR"/>
    <property type="match status" value="2"/>
</dbReference>
<evidence type="ECO:0000313" key="14">
    <source>
        <dbReference type="Proteomes" id="UP001515500"/>
    </source>
</evidence>
<dbReference type="SMART" id="SM00365">
    <property type="entry name" value="LRR_SD22"/>
    <property type="match status" value="7"/>
</dbReference>
<evidence type="ECO:0000256" key="7">
    <source>
        <dbReference type="ARBA" id="ARBA00022737"/>
    </source>
</evidence>
<evidence type="ECO:0000256" key="11">
    <source>
        <dbReference type="SAM" id="Phobius"/>
    </source>
</evidence>
<dbReference type="FunFam" id="3.80.10.10:FF:000111">
    <property type="entry name" value="LRR receptor-like serine/threonine-protein kinase ERECTA"/>
    <property type="match status" value="1"/>
</dbReference>
<dbReference type="InterPro" id="IPR046956">
    <property type="entry name" value="RLP23-like"/>
</dbReference>
<dbReference type="InterPro" id="IPR001611">
    <property type="entry name" value="Leu-rich_rpt"/>
</dbReference>
<dbReference type="Pfam" id="PF00560">
    <property type="entry name" value="LRR_1"/>
    <property type="match status" value="8"/>
</dbReference>
<feature type="signal peptide" evidence="12">
    <location>
        <begin position="1"/>
        <end position="23"/>
    </location>
</feature>
<evidence type="ECO:0000256" key="6">
    <source>
        <dbReference type="ARBA" id="ARBA00022729"/>
    </source>
</evidence>
<evidence type="ECO:0000256" key="3">
    <source>
        <dbReference type="ARBA" id="ARBA00022475"/>
    </source>
</evidence>
<evidence type="ECO:0000256" key="8">
    <source>
        <dbReference type="ARBA" id="ARBA00022989"/>
    </source>
</evidence>
<keyword evidence="5 11" id="KW-0812">Transmembrane</keyword>
<gene>
    <name evidence="15" type="primary">LOC120252683</name>
</gene>
<evidence type="ECO:0000256" key="10">
    <source>
        <dbReference type="ARBA" id="ARBA00023180"/>
    </source>
</evidence>
<dbReference type="GeneID" id="120252683"/>
<evidence type="ECO:0000256" key="2">
    <source>
        <dbReference type="ARBA" id="ARBA00009592"/>
    </source>
</evidence>
<dbReference type="Proteomes" id="UP001515500">
    <property type="component" value="Chromosome 22"/>
</dbReference>
<dbReference type="InterPro" id="IPR003591">
    <property type="entry name" value="Leu-rich_rpt_typical-subtyp"/>
</dbReference>
<keyword evidence="14" id="KW-1185">Reference proteome</keyword>
<dbReference type="Pfam" id="PF13855">
    <property type="entry name" value="LRR_8"/>
    <property type="match status" value="2"/>
</dbReference>
<comment type="subcellular location">
    <subcellularLocation>
        <location evidence="1">Cell membrane</location>
        <topology evidence="1">Single-pass type I membrane protein</topology>
    </subcellularLocation>
</comment>
<dbReference type="RefSeq" id="XP_039116734.1">
    <property type="nucleotide sequence ID" value="XM_039260800.1"/>
</dbReference>
<keyword evidence="8 11" id="KW-1133">Transmembrane helix</keyword>
<dbReference type="InterPro" id="IPR032675">
    <property type="entry name" value="LRR_dom_sf"/>
</dbReference>
<evidence type="ECO:0000256" key="12">
    <source>
        <dbReference type="SAM" id="SignalP"/>
    </source>
</evidence>
<keyword evidence="9 11" id="KW-0472">Membrane</keyword>
<evidence type="ECO:0000313" key="15">
    <source>
        <dbReference type="RefSeq" id="XP_039116734.1"/>
    </source>
</evidence>
<name>A0AB40APP9_DIOCR</name>
<dbReference type="FunFam" id="3.80.10.10:FF:000299">
    <property type="entry name" value="Piriformospora indica-insensitive protein 2"/>
    <property type="match status" value="1"/>
</dbReference>
<sequence>MSAFLLYLLQLLLLLLALQCSDELNLCNAATLVPIAEHPANCIESERMALLDFKKNITDPNNHLSSWVGQDCCSWEGVYCDNLTGNIVGLELNGPDPIFSSDKYYLQMTGEIFPSLLQLQHLNYLDLSWNDFSGTSFPSFISQFKELKHLNLSGVGFQGSIPADFGNLSSLQTLDLSYNTLVIYDEHADHEWLSHLTSLQHLDLTQNNIGNSSIGLFLALNKLPSISELHLSRCNLEKLPLSFPHLNFSSLSILDLSYNNINFSGISWVFNIKSLQYLDLCSFAPLPTIFPSSRAYINKIQPIEISIPEILGSLCSLQTLDLSWFNISKTLVELGGVFSDCLKHSLTHLYLTGTFLKGDILDWIGDIKNLKVLDLSHNSLSGSVPSSLSRLTFLEELQLCYNQLTGTLPEEIGNLAQLDYMNLAHNQLSGVISEAHFNQLEKLETLDISQNSLDFQCPLPDLHMHSPMVNYIDLSYNSFSGPIPRIMLNDTFSSNLHISISMNKLNGSVPDWLCQMMEKIEGIDISKNHLSGELPHCWLESSIVLYINLAYNNISGAIPDSIGHLHYLNSLLLNHNKLSGELPNSLRNCSQLLALDLSYNNFTGSIPTWIGERLSMLTVLILKQNAFVNNIPQEISQLEYLQVLDLSSNDLSGPIPKSLSNLTSMQMLPKTTQEFSNFLQHNETMFLSLSGREDEYGEYRIGYIKYIDFSNNELSGSIPEELASLDGLQSLNLSGNTLQGKIPDKLGRMKQLQSLDLSRNKLSGSIPSTLANLTFLGLFNVSHNNLSGRIPLGNQFNTFADPSIYTGNHLCGFPLSDNCTKDGGTSKEGPKDDEPQIDEDDDDIMWLYIGSMSGFAVGSSVVWIILALKKKWRHAYFRSADNTYDKICVFVVVRFRRMKKKFMPNN</sequence>
<feature type="chain" id="PRO_5044205769" evidence="12">
    <location>
        <begin position="24"/>
        <end position="906"/>
    </location>
</feature>
<comment type="similarity">
    <text evidence="2">Belongs to the RLP family.</text>
</comment>
<dbReference type="AlphaFoldDB" id="A0AB40APP9"/>
<keyword evidence="3" id="KW-1003">Cell membrane</keyword>
<protein>
    <submittedName>
        <fullName evidence="15">Receptor-like protein EIX1</fullName>
    </submittedName>
</protein>
<feature type="domain" description="Leucine-rich repeat-containing N-terminal plant-type" evidence="13">
    <location>
        <begin position="45"/>
        <end position="81"/>
    </location>
</feature>
<evidence type="ECO:0000256" key="9">
    <source>
        <dbReference type="ARBA" id="ARBA00023136"/>
    </source>
</evidence>
<evidence type="ECO:0000259" key="13">
    <source>
        <dbReference type="Pfam" id="PF08263"/>
    </source>
</evidence>